<dbReference type="PROSITE" id="PS50850">
    <property type="entry name" value="MFS"/>
    <property type="match status" value="1"/>
</dbReference>
<feature type="transmembrane region" description="Helical" evidence="7">
    <location>
        <begin position="46"/>
        <end position="64"/>
    </location>
</feature>
<dbReference type="PROSITE" id="PS00216">
    <property type="entry name" value="SUGAR_TRANSPORT_1"/>
    <property type="match status" value="1"/>
</dbReference>
<comment type="similarity">
    <text evidence="2">Belongs to the major facilitator superfamily. Sugar transporter (TC 2.A.1.1) family.</text>
</comment>
<name>A0A2T8IN49_9POAL</name>
<dbReference type="GO" id="GO:0016020">
    <property type="term" value="C:membrane"/>
    <property type="evidence" value="ECO:0007669"/>
    <property type="project" value="UniProtKB-SubCell"/>
</dbReference>
<dbReference type="Pfam" id="PF00083">
    <property type="entry name" value="Sugar_tr"/>
    <property type="match status" value="1"/>
</dbReference>
<evidence type="ECO:0000256" key="2">
    <source>
        <dbReference type="ARBA" id="ARBA00010992"/>
    </source>
</evidence>
<protein>
    <recommendedName>
        <fullName evidence="8">Major facilitator superfamily (MFS) profile domain-containing protein</fullName>
    </recommendedName>
</protein>
<evidence type="ECO:0000256" key="4">
    <source>
        <dbReference type="ARBA" id="ARBA00022692"/>
    </source>
</evidence>
<keyword evidence="6 7" id="KW-0472">Membrane</keyword>
<keyword evidence="3" id="KW-0762">Sugar transport</keyword>
<evidence type="ECO:0000256" key="7">
    <source>
        <dbReference type="SAM" id="Phobius"/>
    </source>
</evidence>
<dbReference type="EMBL" id="CM008050">
    <property type="protein sequence ID" value="PVH39105.1"/>
    <property type="molecule type" value="Genomic_DNA"/>
</dbReference>
<keyword evidence="5 7" id="KW-1133">Transmembrane helix</keyword>
<feature type="domain" description="Major facilitator superfamily (MFS) profile" evidence="8">
    <location>
        <begin position="1"/>
        <end position="95"/>
    </location>
</feature>
<keyword evidence="4 7" id="KW-0812">Transmembrane</keyword>
<evidence type="ECO:0000259" key="8">
    <source>
        <dbReference type="PROSITE" id="PS50850"/>
    </source>
</evidence>
<sequence>MSARHHERFRPLHTRVHSVFGSILTVGAMVGAFVSGTVADRVGRRCVKAMAVSDLLCILGYLLITFSQNFLWLDIGRLTIGCGIGLLSYVVPVYI</sequence>
<dbReference type="PANTHER" id="PTHR48021">
    <property type="match status" value="1"/>
</dbReference>
<dbReference type="SUPFAM" id="SSF103473">
    <property type="entry name" value="MFS general substrate transporter"/>
    <property type="match status" value="1"/>
</dbReference>
<dbReference type="InterPro" id="IPR036259">
    <property type="entry name" value="MFS_trans_sf"/>
</dbReference>
<comment type="subcellular location">
    <subcellularLocation>
        <location evidence="1">Membrane</location>
        <topology evidence="1">Multi-pass membrane protein</topology>
    </subcellularLocation>
</comment>
<dbReference type="AlphaFoldDB" id="A0A2T8IN49"/>
<keyword evidence="3" id="KW-0813">Transport</keyword>
<feature type="transmembrane region" description="Helical" evidence="7">
    <location>
        <begin position="20"/>
        <end position="39"/>
    </location>
</feature>
<dbReference type="PANTHER" id="PTHR48021:SF25">
    <property type="entry name" value="SUGAR TRANSPORTER ERD6-LIKE 5"/>
    <property type="match status" value="1"/>
</dbReference>
<dbReference type="InterPro" id="IPR020846">
    <property type="entry name" value="MFS_dom"/>
</dbReference>
<dbReference type="InterPro" id="IPR005828">
    <property type="entry name" value="MFS_sugar_transport-like"/>
</dbReference>
<dbReference type="Gramene" id="PVH39105">
    <property type="protein sequence ID" value="PVH39105"/>
    <property type="gene ID" value="PAHAL_5G434900"/>
</dbReference>
<feature type="transmembrane region" description="Helical" evidence="7">
    <location>
        <begin position="70"/>
        <end position="91"/>
    </location>
</feature>
<evidence type="ECO:0000313" key="9">
    <source>
        <dbReference type="EMBL" id="PVH39105.1"/>
    </source>
</evidence>
<evidence type="ECO:0000256" key="6">
    <source>
        <dbReference type="ARBA" id="ARBA00023136"/>
    </source>
</evidence>
<accession>A0A2T8IN49</accession>
<dbReference type="GO" id="GO:0022857">
    <property type="term" value="F:transmembrane transporter activity"/>
    <property type="evidence" value="ECO:0007669"/>
    <property type="project" value="InterPro"/>
</dbReference>
<dbReference type="Proteomes" id="UP000243499">
    <property type="component" value="Chromosome 5"/>
</dbReference>
<dbReference type="InterPro" id="IPR050549">
    <property type="entry name" value="MFS_Trehalose_Transporter"/>
</dbReference>
<reference evidence="9" key="1">
    <citation type="submission" date="2018-04" db="EMBL/GenBank/DDBJ databases">
        <title>WGS assembly of Panicum hallii.</title>
        <authorList>
            <person name="Lovell J."/>
            <person name="Jenkins J."/>
            <person name="Lowry D."/>
            <person name="Mamidi S."/>
            <person name="Sreedasyam A."/>
            <person name="Weng X."/>
            <person name="Barry K."/>
            <person name="Bonette J."/>
            <person name="Campitelli B."/>
            <person name="Daum C."/>
            <person name="Gordon S."/>
            <person name="Gould B."/>
            <person name="Lipzen A."/>
            <person name="Macqueen A."/>
            <person name="Palacio-Mejia J."/>
            <person name="Plott C."/>
            <person name="Shakirov E."/>
            <person name="Shu S."/>
            <person name="Yoshinaga Y."/>
            <person name="Zane M."/>
            <person name="Rokhsar D."/>
            <person name="Grimwood J."/>
            <person name="Schmutz J."/>
            <person name="Juenger T."/>
        </authorList>
    </citation>
    <scope>NUCLEOTIDE SEQUENCE [LARGE SCALE GENOMIC DNA]</scope>
    <source>
        <strain evidence="9">FIL2</strain>
    </source>
</reference>
<evidence type="ECO:0000256" key="5">
    <source>
        <dbReference type="ARBA" id="ARBA00022989"/>
    </source>
</evidence>
<organism evidence="9">
    <name type="scientific">Panicum hallii</name>
    <dbReference type="NCBI Taxonomy" id="206008"/>
    <lineage>
        <taxon>Eukaryota</taxon>
        <taxon>Viridiplantae</taxon>
        <taxon>Streptophyta</taxon>
        <taxon>Embryophyta</taxon>
        <taxon>Tracheophyta</taxon>
        <taxon>Spermatophyta</taxon>
        <taxon>Magnoliopsida</taxon>
        <taxon>Liliopsida</taxon>
        <taxon>Poales</taxon>
        <taxon>Poaceae</taxon>
        <taxon>PACMAD clade</taxon>
        <taxon>Panicoideae</taxon>
        <taxon>Panicodae</taxon>
        <taxon>Paniceae</taxon>
        <taxon>Panicinae</taxon>
        <taxon>Panicum</taxon>
        <taxon>Panicum sect. Panicum</taxon>
    </lineage>
</organism>
<dbReference type="InterPro" id="IPR005829">
    <property type="entry name" value="Sugar_transporter_CS"/>
</dbReference>
<evidence type="ECO:0000256" key="3">
    <source>
        <dbReference type="ARBA" id="ARBA00022597"/>
    </source>
</evidence>
<evidence type="ECO:0000256" key="1">
    <source>
        <dbReference type="ARBA" id="ARBA00004141"/>
    </source>
</evidence>
<gene>
    <name evidence="9" type="ORF">PAHAL_5G434900</name>
</gene>
<proteinExistence type="inferred from homology"/>
<dbReference type="Gene3D" id="1.20.1250.20">
    <property type="entry name" value="MFS general substrate transporter like domains"/>
    <property type="match status" value="1"/>
</dbReference>